<feature type="compositionally biased region" description="Polar residues" evidence="1">
    <location>
        <begin position="118"/>
        <end position="129"/>
    </location>
</feature>
<feature type="region of interest" description="Disordered" evidence="1">
    <location>
        <begin position="112"/>
        <end position="140"/>
    </location>
</feature>
<gene>
    <name evidence="2" type="ORF">A8U91_01395</name>
</gene>
<dbReference type="EMBL" id="MAJD01000001">
    <property type="protein sequence ID" value="OBX37047.1"/>
    <property type="molecule type" value="Genomic_DNA"/>
</dbReference>
<evidence type="ECO:0000313" key="2">
    <source>
        <dbReference type="EMBL" id="OBX37047.1"/>
    </source>
</evidence>
<dbReference type="Proteomes" id="UP000092504">
    <property type="component" value="Unassembled WGS sequence"/>
</dbReference>
<name>A0A1B8P482_HALEL</name>
<evidence type="ECO:0000256" key="1">
    <source>
        <dbReference type="SAM" id="MobiDB-lite"/>
    </source>
</evidence>
<organism evidence="2 3">
    <name type="scientific">Halomonas elongata</name>
    <dbReference type="NCBI Taxonomy" id="2746"/>
    <lineage>
        <taxon>Bacteria</taxon>
        <taxon>Pseudomonadati</taxon>
        <taxon>Pseudomonadota</taxon>
        <taxon>Gammaproteobacteria</taxon>
        <taxon>Oceanospirillales</taxon>
        <taxon>Halomonadaceae</taxon>
        <taxon>Halomonas</taxon>
    </lineage>
</organism>
<reference evidence="2 3" key="1">
    <citation type="submission" date="2016-06" db="EMBL/GenBank/DDBJ databases">
        <title>Genome sequence of halotolerant plant growth promoting strain of Halomonas elongata HEK1 isolated from salterns of Rann of Kutch, Gujarat, India.</title>
        <authorList>
            <person name="Gaba S."/>
            <person name="Singh R.N."/>
            <person name="Abrol S."/>
            <person name="Kaushik R."/>
            <person name="Saxena A.K."/>
        </authorList>
    </citation>
    <scope>NUCLEOTIDE SEQUENCE [LARGE SCALE GENOMIC DNA]</scope>
    <source>
        <strain evidence="2 3">HEK1</strain>
    </source>
</reference>
<comment type="caution">
    <text evidence="2">The sequence shown here is derived from an EMBL/GenBank/DDBJ whole genome shotgun (WGS) entry which is preliminary data.</text>
</comment>
<dbReference type="AlphaFoldDB" id="A0A1B8P482"/>
<accession>A0A1B8P482</accession>
<evidence type="ECO:0000313" key="3">
    <source>
        <dbReference type="Proteomes" id="UP000092504"/>
    </source>
</evidence>
<proteinExistence type="predicted"/>
<protein>
    <submittedName>
        <fullName evidence="2">Uncharacterized protein</fullName>
    </submittedName>
</protein>
<sequence length="140" mass="14227">MAQAPLAHMDLLGRHLPAFGGGRHQHGSGRGAGMPHLLVGIGNGGTAAGALHAERQVLVALGIRRSPLHGYIAPVGVEFFGHQGGEAGVGALSHFQMLGDHDHRAIGADAHEGIGEKSSPSLAATSSACTCPPRISKGDR</sequence>